<dbReference type="GO" id="GO:0042586">
    <property type="term" value="F:peptide deformylase activity"/>
    <property type="evidence" value="ECO:0007669"/>
    <property type="project" value="UniProtKB-UniRule"/>
</dbReference>
<proteinExistence type="inferred from homology"/>
<sequence length="197" mass="22383">MILPIYLYGDPIFKKPAQKVKQIDDRFIETLKDMFETMEVADGIGLAATQVGIPYSFAVIDVSVYEEYKDFKRMVIINPEIVYSSGEDVMEEGCLSIPGIRAEIIRPAKVVLRYHDIDFKVNEIECEGLLARVVQHEVDHLYGKFFIDYLSPVRLKALKPKLTKIKRGEIKAHYPVIVPGTKKIVVPEAQSERGALI</sequence>
<keyword evidence="2" id="KW-0378">Hydrolase</keyword>
<dbReference type="EMBL" id="CZVU01000037">
    <property type="protein sequence ID" value="CUT01539.1"/>
    <property type="molecule type" value="Genomic_DNA"/>
</dbReference>
<dbReference type="GO" id="GO:0046872">
    <property type="term" value="F:metal ion binding"/>
    <property type="evidence" value="ECO:0007669"/>
    <property type="project" value="UniProtKB-KW"/>
</dbReference>
<feature type="active site" evidence="2">
    <location>
        <position position="137"/>
    </location>
</feature>
<dbReference type="Pfam" id="PF01327">
    <property type="entry name" value="Pep_deformylase"/>
    <property type="match status" value="1"/>
</dbReference>
<dbReference type="Proteomes" id="UP000243065">
    <property type="component" value="Unassembled WGS sequence"/>
</dbReference>
<feature type="binding site" evidence="2">
    <location>
        <position position="94"/>
    </location>
    <ligand>
        <name>Fe cation</name>
        <dbReference type="ChEBI" id="CHEBI:24875"/>
    </ligand>
</feature>
<comment type="catalytic activity">
    <reaction evidence="2">
        <text>N-terminal N-formyl-L-methionyl-[peptide] + H2O = N-terminal L-methionyl-[peptide] + formate</text>
        <dbReference type="Rhea" id="RHEA:24420"/>
        <dbReference type="Rhea" id="RHEA-COMP:10639"/>
        <dbReference type="Rhea" id="RHEA-COMP:10640"/>
        <dbReference type="ChEBI" id="CHEBI:15377"/>
        <dbReference type="ChEBI" id="CHEBI:15740"/>
        <dbReference type="ChEBI" id="CHEBI:49298"/>
        <dbReference type="ChEBI" id="CHEBI:64731"/>
        <dbReference type="EC" id="3.5.1.88"/>
    </reaction>
</comment>
<keyword evidence="2" id="KW-0479">Metal-binding</keyword>
<name>A0A656D742_KRYT1</name>
<dbReference type="SUPFAM" id="SSF56420">
    <property type="entry name" value="Peptide deformylase"/>
    <property type="match status" value="1"/>
</dbReference>
<feature type="binding site" evidence="2">
    <location>
        <position position="140"/>
    </location>
    <ligand>
        <name>Fe cation</name>
        <dbReference type="ChEBI" id="CHEBI:24875"/>
    </ligand>
</feature>
<evidence type="ECO:0000313" key="3">
    <source>
        <dbReference type="EMBL" id="CUT01539.1"/>
    </source>
</evidence>
<keyword evidence="2" id="KW-0408">Iron</keyword>
<evidence type="ECO:0000256" key="1">
    <source>
        <dbReference type="ARBA" id="ARBA00010759"/>
    </source>
</evidence>
<comment type="function">
    <text evidence="2">Removes the formyl group from the N-terminal Met of newly synthesized proteins. Requires at least a dipeptide for an efficient rate of reaction. N-terminal L-methionine is a prerequisite for activity but the enzyme has broad specificity at other positions.</text>
</comment>
<dbReference type="AlphaFoldDB" id="A0A656D742"/>
<keyword evidence="2" id="KW-0648">Protein biosynthesis</keyword>
<dbReference type="NCBIfam" id="NF001159">
    <property type="entry name" value="PRK00150.1-3"/>
    <property type="match status" value="1"/>
</dbReference>
<dbReference type="RefSeq" id="WP_072150373.1">
    <property type="nucleotide sequence ID" value="NZ_CZVU01000037.1"/>
</dbReference>
<dbReference type="InterPro" id="IPR036821">
    <property type="entry name" value="Peptide_deformylase_sf"/>
</dbReference>
<feature type="binding site" evidence="2">
    <location>
        <position position="136"/>
    </location>
    <ligand>
        <name>Fe cation</name>
        <dbReference type="ChEBI" id="CHEBI:24875"/>
    </ligand>
</feature>
<keyword evidence="4" id="KW-1185">Reference proteome</keyword>
<accession>A0A656D742</accession>
<organism evidence="3 4">
    <name type="scientific">Kryptobacter tengchongensis</name>
    <dbReference type="NCBI Taxonomy" id="1643429"/>
    <lineage>
        <taxon>Bacteria</taxon>
        <taxon>Pseudomonadati</taxon>
        <taxon>Candidatus Kryptoniota</taxon>
        <taxon>Candidatus Kryptobacter</taxon>
    </lineage>
</organism>
<dbReference type="HAMAP" id="MF_00163">
    <property type="entry name" value="Pep_deformylase"/>
    <property type="match status" value="1"/>
</dbReference>
<evidence type="ECO:0000313" key="4">
    <source>
        <dbReference type="Proteomes" id="UP000243065"/>
    </source>
</evidence>
<evidence type="ECO:0000256" key="2">
    <source>
        <dbReference type="HAMAP-Rule" id="MF_00163"/>
    </source>
</evidence>
<gene>
    <name evidence="2" type="primary">def</name>
    <name evidence="3" type="ORF">JGI24_00959</name>
</gene>
<reference evidence="3 4" key="1">
    <citation type="submission" date="2015-11" db="EMBL/GenBank/DDBJ databases">
        <authorList>
            <person name="Varghese N."/>
        </authorList>
    </citation>
    <scope>NUCLEOTIDE SEQUENCE [LARGE SCALE GENOMIC DNA]</scope>
    <source>
        <strain evidence="3 4">JGI-24</strain>
    </source>
</reference>
<dbReference type="PRINTS" id="PR01576">
    <property type="entry name" value="PDEFORMYLASE"/>
</dbReference>
<dbReference type="InterPro" id="IPR023635">
    <property type="entry name" value="Peptide_deformylase"/>
</dbReference>
<dbReference type="GO" id="GO:0006412">
    <property type="term" value="P:translation"/>
    <property type="evidence" value="ECO:0007669"/>
    <property type="project" value="UniProtKB-UniRule"/>
</dbReference>
<comment type="cofactor">
    <cofactor evidence="2">
        <name>Fe(2+)</name>
        <dbReference type="ChEBI" id="CHEBI:29033"/>
    </cofactor>
    <text evidence="2">Binds 1 Fe(2+) ion.</text>
</comment>
<dbReference type="PANTHER" id="PTHR10458">
    <property type="entry name" value="PEPTIDE DEFORMYLASE"/>
    <property type="match status" value="1"/>
</dbReference>
<dbReference type="PIRSF" id="PIRSF004749">
    <property type="entry name" value="Pep_def"/>
    <property type="match status" value="1"/>
</dbReference>
<dbReference type="OrthoDB" id="9804313at2"/>
<dbReference type="Gene3D" id="3.90.45.10">
    <property type="entry name" value="Peptide deformylase"/>
    <property type="match status" value="1"/>
</dbReference>
<protein>
    <recommendedName>
        <fullName evidence="2">Peptide deformylase</fullName>
        <shortName evidence="2">PDF</shortName>
        <ecNumber evidence="2">3.5.1.88</ecNumber>
    </recommendedName>
    <alternativeName>
        <fullName evidence="2">Polypeptide deformylase</fullName>
    </alternativeName>
</protein>
<comment type="similarity">
    <text evidence="1 2">Belongs to the polypeptide deformylase family.</text>
</comment>
<dbReference type="PANTHER" id="PTHR10458:SF22">
    <property type="entry name" value="PEPTIDE DEFORMYLASE"/>
    <property type="match status" value="1"/>
</dbReference>
<dbReference type="EC" id="3.5.1.88" evidence="2"/>
<dbReference type="NCBIfam" id="TIGR00079">
    <property type="entry name" value="pept_deformyl"/>
    <property type="match status" value="1"/>
</dbReference>
<dbReference type="CDD" id="cd00487">
    <property type="entry name" value="Pep_deformylase"/>
    <property type="match status" value="1"/>
</dbReference>